<dbReference type="PANTHER" id="PTHR37928">
    <property type="entry name" value="CFEM DOMAIN PROTEIN (AFU_ORTHOLOGUE AFUA_6G14090)"/>
    <property type="match status" value="1"/>
</dbReference>
<evidence type="ECO:0000256" key="11">
    <source>
        <dbReference type="ARBA" id="ARBA00023136"/>
    </source>
</evidence>
<dbReference type="EMBL" id="MU006297">
    <property type="protein sequence ID" value="KAF2852758.1"/>
    <property type="molecule type" value="Genomic_DNA"/>
</dbReference>
<organism evidence="18 19">
    <name type="scientific">Plenodomus tracheiphilus IPT5</name>
    <dbReference type="NCBI Taxonomy" id="1408161"/>
    <lineage>
        <taxon>Eukaryota</taxon>
        <taxon>Fungi</taxon>
        <taxon>Dikarya</taxon>
        <taxon>Ascomycota</taxon>
        <taxon>Pezizomycotina</taxon>
        <taxon>Dothideomycetes</taxon>
        <taxon>Pleosporomycetidae</taxon>
        <taxon>Pleosporales</taxon>
        <taxon>Pleosporineae</taxon>
        <taxon>Leptosphaeriaceae</taxon>
        <taxon>Plenodomus</taxon>
    </lineage>
</organism>
<protein>
    <recommendedName>
        <fullName evidence="17">CFEM domain-containing protein</fullName>
    </recommendedName>
</protein>
<keyword evidence="6 15" id="KW-0349">Heme</keyword>
<keyword evidence="19" id="KW-1185">Reference proteome</keyword>
<dbReference type="AlphaFoldDB" id="A0A6A7BEY2"/>
<sequence length="174" mass="16134">MRFQATIVAFAASLALTGAQDLSAIPQCALPCLISAVPASGCTANDVTCQCTTGQAKLAESIAKCVPGACGPEDQAKLAPALAGICAAAGVTVSAAPSAAPSGVSSAVASLQSGLSSAASSAASAATSALSGSRTATGSASATRSSPAQASTAAAAANFAGLGAVAMGLAAFAL</sequence>
<keyword evidence="5" id="KW-0964">Secreted</keyword>
<name>A0A6A7BEY2_9PLEO</name>
<evidence type="ECO:0000256" key="16">
    <source>
        <dbReference type="SAM" id="SignalP"/>
    </source>
</evidence>
<evidence type="ECO:0000256" key="4">
    <source>
        <dbReference type="ARBA" id="ARBA00022475"/>
    </source>
</evidence>
<keyword evidence="11" id="KW-0472">Membrane</keyword>
<evidence type="ECO:0000313" key="19">
    <source>
        <dbReference type="Proteomes" id="UP000799423"/>
    </source>
</evidence>
<evidence type="ECO:0000256" key="10">
    <source>
        <dbReference type="ARBA" id="ARBA00023004"/>
    </source>
</evidence>
<keyword evidence="12 15" id="KW-1015">Disulfide bond</keyword>
<evidence type="ECO:0000256" key="14">
    <source>
        <dbReference type="ARBA" id="ARBA00023288"/>
    </source>
</evidence>
<keyword evidence="10 15" id="KW-0408">Iron</keyword>
<dbReference type="InterPro" id="IPR008427">
    <property type="entry name" value="Extracellular_membr_CFEM_dom"/>
</dbReference>
<evidence type="ECO:0000256" key="9">
    <source>
        <dbReference type="ARBA" id="ARBA00022729"/>
    </source>
</evidence>
<dbReference type="Proteomes" id="UP000799423">
    <property type="component" value="Unassembled WGS sequence"/>
</dbReference>
<accession>A0A6A7BEY2</accession>
<keyword evidence="4" id="KW-1003">Cell membrane</keyword>
<dbReference type="Pfam" id="PF05730">
    <property type="entry name" value="CFEM"/>
    <property type="match status" value="1"/>
</dbReference>
<dbReference type="OrthoDB" id="3065412at2759"/>
<feature type="chain" id="PRO_5025399748" description="CFEM domain-containing protein" evidence="16">
    <location>
        <begin position="20"/>
        <end position="174"/>
    </location>
</feature>
<dbReference type="PROSITE" id="PS52012">
    <property type="entry name" value="CFEM"/>
    <property type="match status" value="1"/>
</dbReference>
<evidence type="ECO:0000313" key="18">
    <source>
        <dbReference type="EMBL" id="KAF2852758.1"/>
    </source>
</evidence>
<dbReference type="GO" id="GO:0005886">
    <property type="term" value="C:plasma membrane"/>
    <property type="evidence" value="ECO:0007669"/>
    <property type="project" value="UniProtKB-SubCell"/>
</dbReference>
<dbReference type="GO" id="GO:0098552">
    <property type="term" value="C:side of membrane"/>
    <property type="evidence" value="ECO:0007669"/>
    <property type="project" value="UniProtKB-KW"/>
</dbReference>
<keyword evidence="9 16" id="KW-0732">Signal</keyword>
<evidence type="ECO:0000259" key="17">
    <source>
        <dbReference type="PROSITE" id="PS52012"/>
    </source>
</evidence>
<dbReference type="PANTHER" id="PTHR37928:SF2">
    <property type="entry name" value="GPI ANCHORED CFEM DOMAIN PROTEIN (AFU_ORTHOLOGUE AFUA_6G10580)"/>
    <property type="match status" value="1"/>
</dbReference>
<comment type="caution">
    <text evidence="15">Lacks conserved residue(s) required for the propagation of feature annotation.</text>
</comment>
<evidence type="ECO:0000256" key="6">
    <source>
        <dbReference type="ARBA" id="ARBA00022617"/>
    </source>
</evidence>
<feature type="binding site" description="axial binding residue" evidence="15">
    <location>
        <position position="46"/>
    </location>
    <ligand>
        <name>heme</name>
        <dbReference type="ChEBI" id="CHEBI:30413"/>
    </ligand>
    <ligandPart>
        <name>Fe</name>
        <dbReference type="ChEBI" id="CHEBI:18248"/>
    </ligandPart>
</feature>
<evidence type="ECO:0000256" key="2">
    <source>
        <dbReference type="ARBA" id="ARBA00004613"/>
    </source>
</evidence>
<evidence type="ECO:0000256" key="5">
    <source>
        <dbReference type="ARBA" id="ARBA00022525"/>
    </source>
</evidence>
<keyword evidence="13" id="KW-0325">Glycoprotein</keyword>
<reference evidence="18" key="1">
    <citation type="submission" date="2020-01" db="EMBL/GenBank/DDBJ databases">
        <authorList>
            <consortium name="DOE Joint Genome Institute"/>
            <person name="Haridas S."/>
            <person name="Albert R."/>
            <person name="Binder M."/>
            <person name="Bloem J."/>
            <person name="Labutti K."/>
            <person name="Salamov A."/>
            <person name="Andreopoulos B."/>
            <person name="Baker S.E."/>
            <person name="Barry K."/>
            <person name="Bills G."/>
            <person name="Bluhm B.H."/>
            <person name="Cannon C."/>
            <person name="Castanera R."/>
            <person name="Culley D.E."/>
            <person name="Daum C."/>
            <person name="Ezra D."/>
            <person name="Gonzalez J.B."/>
            <person name="Henrissat B."/>
            <person name="Kuo A."/>
            <person name="Liang C."/>
            <person name="Lipzen A."/>
            <person name="Lutzoni F."/>
            <person name="Magnuson J."/>
            <person name="Mondo S."/>
            <person name="Nolan M."/>
            <person name="Ohm R."/>
            <person name="Pangilinan J."/>
            <person name="Park H.-J."/>
            <person name="Ramirez L."/>
            <person name="Alfaro M."/>
            <person name="Sun H."/>
            <person name="Tritt A."/>
            <person name="Yoshinaga Y."/>
            <person name="Zwiers L.-H."/>
            <person name="Turgeon B.G."/>
            <person name="Goodwin S.B."/>
            <person name="Spatafora J.W."/>
            <person name="Crous P.W."/>
            <person name="Grigoriev I.V."/>
        </authorList>
    </citation>
    <scope>NUCLEOTIDE SEQUENCE</scope>
    <source>
        <strain evidence="18">IPT5</strain>
    </source>
</reference>
<evidence type="ECO:0000256" key="8">
    <source>
        <dbReference type="ARBA" id="ARBA00022723"/>
    </source>
</evidence>
<evidence type="ECO:0000256" key="13">
    <source>
        <dbReference type="ARBA" id="ARBA00023180"/>
    </source>
</evidence>
<evidence type="ECO:0000256" key="7">
    <source>
        <dbReference type="ARBA" id="ARBA00022622"/>
    </source>
</evidence>
<evidence type="ECO:0000256" key="15">
    <source>
        <dbReference type="PROSITE-ProRule" id="PRU01356"/>
    </source>
</evidence>
<evidence type="ECO:0000256" key="3">
    <source>
        <dbReference type="ARBA" id="ARBA00010031"/>
    </source>
</evidence>
<dbReference type="GO" id="GO:0005576">
    <property type="term" value="C:extracellular region"/>
    <property type="evidence" value="ECO:0007669"/>
    <property type="project" value="UniProtKB-SubCell"/>
</dbReference>
<evidence type="ECO:0000256" key="12">
    <source>
        <dbReference type="ARBA" id="ARBA00023157"/>
    </source>
</evidence>
<keyword evidence="8 15" id="KW-0479">Metal-binding</keyword>
<dbReference type="SMART" id="SM00747">
    <property type="entry name" value="CFEM"/>
    <property type="match status" value="1"/>
</dbReference>
<keyword evidence="14" id="KW-0449">Lipoprotein</keyword>
<dbReference type="GO" id="GO:0046872">
    <property type="term" value="F:metal ion binding"/>
    <property type="evidence" value="ECO:0007669"/>
    <property type="project" value="UniProtKB-UniRule"/>
</dbReference>
<comment type="subcellular location">
    <subcellularLocation>
        <location evidence="1">Cell membrane</location>
        <topology evidence="1">Lipid-anchor</topology>
        <topology evidence="1">GPI-anchor</topology>
    </subcellularLocation>
    <subcellularLocation>
        <location evidence="2">Secreted</location>
    </subcellularLocation>
</comment>
<feature type="signal peptide" evidence="16">
    <location>
        <begin position="1"/>
        <end position="19"/>
    </location>
</feature>
<feature type="disulfide bond" evidence="15">
    <location>
        <begin position="42"/>
        <end position="49"/>
    </location>
</feature>
<proteinExistence type="inferred from homology"/>
<gene>
    <name evidence="18" type="ORF">T440DRAFT_17358</name>
</gene>
<comment type="similarity">
    <text evidence="3">Belongs to the RBT5 family.</text>
</comment>
<keyword evidence="7" id="KW-0336">GPI-anchor</keyword>
<evidence type="ECO:0000256" key="1">
    <source>
        <dbReference type="ARBA" id="ARBA00004609"/>
    </source>
</evidence>
<dbReference type="InterPro" id="IPR051735">
    <property type="entry name" value="CFEM_domain"/>
</dbReference>
<feature type="domain" description="CFEM" evidence="17">
    <location>
        <begin position="1"/>
        <end position="111"/>
    </location>
</feature>